<protein>
    <submittedName>
        <fullName evidence="2">Uncharacterized protein</fullName>
    </submittedName>
</protein>
<reference evidence="2 3" key="1">
    <citation type="submission" date="2024-02" db="EMBL/GenBank/DDBJ databases">
        <title>A novel Gemmatimonadota bacterium.</title>
        <authorList>
            <person name="Du Z.-J."/>
            <person name="Ye Y.-Q."/>
        </authorList>
    </citation>
    <scope>NUCLEOTIDE SEQUENCE [LARGE SCALE GENOMIC DNA]</scope>
    <source>
        <strain evidence="2 3">DH-20</strain>
    </source>
</reference>
<feature type="transmembrane region" description="Helical" evidence="1">
    <location>
        <begin position="107"/>
        <end position="126"/>
    </location>
</feature>
<keyword evidence="3" id="KW-1185">Reference proteome</keyword>
<name>A0ABU9EDG9_9BACT</name>
<proteinExistence type="predicted"/>
<feature type="transmembrane region" description="Helical" evidence="1">
    <location>
        <begin position="12"/>
        <end position="36"/>
    </location>
</feature>
<gene>
    <name evidence="2" type="ORF">WI372_17525</name>
</gene>
<dbReference type="Proteomes" id="UP001484239">
    <property type="component" value="Unassembled WGS sequence"/>
</dbReference>
<sequence>MKGVLRRLRAGLGLGVIWAGGGAFVGGMVELVSNLFPSLPLGFIDMWIPTLAVPGFIGGVIFAGVLGVVARNRRFDELSMGGMTAIGVGGGVVLAGAMMLLGAGPLILLPATVLSGVGAALSLGLARLAEREERRSLDGDVDAVGLSPDDARRLLE</sequence>
<comment type="caution">
    <text evidence="2">The sequence shown here is derived from an EMBL/GenBank/DDBJ whole genome shotgun (WGS) entry which is preliminary data.</text>
</comment>
<dbReference type="EMBL" id="JBBHLI010000015">
    <property type="protein sequence ID" value="MEK9502801.1"/>
    <property type="molecule type" value="Genomic_DNA"/>
</dbReference>
<dbReference type="RefSeq" id="WP_405281093.1">
    <property type="nucleotide sequence ID" value="NZ_CP144380.1"/>
</dbReference>
<evidence type="ECO:0000256" key="1">
    <source>
        <dbReference type="SAM" id="Phobius"/>
    </source>
</evidence>
<organism evidence="2 3">
    <name type="scientific">Gaopeijia maritima</name>
    <dbReference type="NCBI Taxonomy" id="3119007"/>
    <lineage>
        <taxon>Bacteria</taxon>
        <taxon>Pseudomonadati</taxon>
        <taxon>Gemmatimonadota</taxon>
        <taxon>Longimicrobiia</taxon>
        <taxon>Gaopeijiales</taxon>
        <taxon>Gaopeijiaceae</taxon>
        <taxon>Gaopeijia</taxon>
    </lineage>
</organism>
<keyword evidence="1" id="KW-0472">Membrane</keyword>
<accession>A0ABU9EDG9</accession>
<keyword evidence="1" id="KW-0812">Transmembrane</keyword>
<evidence type="ECO:0000313" key="3">
    <source>
        <dbReference type="Proteomes" id="UP001484239"/>
    </source>
</evidence>
<evidence type="ECO:0000313" key="2">
    <source>
        <dbReference type="EMBL" id="MEK9502801.1"/>
    </source>
</evidence>
<feature type="transmembrane region" description="Helical" evidence="1">
    <location>
        <begin position="48"/>
        <end position="70"/>
    </location>
</feature>
<keyword evidence="1" id="KW-1133">Transmembrane helix</keyword>
<feature type="transmembrane region" description="Helical" evidence="1">
    <location>
        <begin position="82"/>
        <end position="101"/>
    </location>
</feature>